<organism evidence="2 3">
    <name type="scientific">Genlisea aurea</name>
    <dbReference type="NCBI Taxonomy" id="192259"/>
    <lineage>
        <taxon>Eukaryota</taxon>
        <taxon>Viridiplantae</taxon>
        <taxon>Streptophyta</taxon>
        <taxon>Embryophyta</taxon>
        <taxon>Tracheophyta</taxon>
        <taxon>Spermatophyta</taxon>
        <taxon>Magnoliopsida</taxon>
        <taxon>eudicotyledons</taxon>
        <taxon>Gunneridae</taxon>
        <taxon>Pentapetalae</taxon>
        <taxon>asterids</taxon>
        <taxon>lamiids</taxon>
        <taxon>Lamiales</taxon>
        <taxon>Lentibulariaceae</taxon>
        <taxon>Genlisea</taxon>
    </lineage>
</organism>
<comment type="caution">
    <text evidence="2">The sequence shown here is derived from an EMBL/GenBank/DDBJ whole genome shotgun (WGS) entry which is preliminary data.</text>
</comment>
<proteinExistence type="predicted"/>
<dbReference type="EMBL" id="AUSU01002840">
    <property type="protein sequence ID" value="EPS67964.1"/>
    <property type="molecule type" value="Genomic_DNA"/>
</dbReference>
<evidence type="ECO:0000313" key="2">
    <source>
        <dbReference type="EMBL" id="EPS67964.1"/>
    </source>
</evidence>
<dbReference type="InterPro" id="IPR045034">
    <property type="entry name" value="O-acyltransferase_WSD1-like"/>
</dbReference>
<gene>
    <name evidence="2" type="ORF">M569_06810</name>
</gene>
<dbReference type="AlphaFoldDB" id="S8CLD6"/>
<sequence>SINDVVCGVVFLGIRLYMKSKNQDVDKKRGTKSTALVLLNTRNINGYKSVSEMVDKDPAASWGNQFAFLHVSVPTPPDPENPLSYVMKARKLVRRTRNSAAVILTGKLLERLRKLRGPEVTAKYIHSTLKNTSLTISNMVGPSEAMALNSHPVSGFYFMVVGNLTITVVSYADHVRMAVGTENGLIDAPKFKACLQNAFDSIHKSAL</sequence>
<dbReference type="GO" id="GO:0008374">
    <property type="term" value="F:O-acyltransferase activity"/>
    <property type="evidence" value="ECO:0007669"/>
    <property type="project" value="InterPro"/>
</dbReference>
<feature type="non-terminal residue" evidence="2">
    <location>
        <position position="1"/>
    </location>
</feature>
<protein>
    <recommendedName>
        <fullName evidence="1">O-acyltransferase WSD1 C-terminal domain-containing protein</fullName>
    </recommendedName>
</protein>
<dbReference type="GO" id="GO:0005886">
    <property type="term" value="C:plasma membrane"/>
    <property type="evidence" value="ECO:0007669"/>
    <property type="project" value="TreeGrafter"/>
</dbReference>
<keyword evidence="3" id="KW-1185">Reference proteome</keyword>
<name>S8CLD6_9LAMI</name>
<feature type="non-terminal residue" evidence="2">
    <location>
        <position position="207"/>
    </location>
</feature>
<dbReference type="PANTHER" id="PTHR31650:SF34">
    <property type="entry name" value="O-ACYLTRANSFERASE WSD1-LIKE ISOFORM X1"/>
    <property type="match status" value="1"/>
</dbReference>
<dbReference type="InterPro" id="IPR009721">
    <property type="entry name" value="O-acyltransferase_WSD1_C"/>
</dbReference>
<dbReference type="Pfam" id="PF06974">
    <property type="entry name" value="WS_DGAT_C"/>
    <property type="match status" value="1"/>
</dbReference>
<dbReference type="GO" id="GO:0019432">
    <property type="term" value="P:triglyceride biosynthetic process"/>
    <property type="evidence" value="ECO:0007669"/>
    <property type="project" value="TreeGrafter"/>
</dbReference>
<feature type="domain" description="O-acyltransferase WSD1 C-terminal" evidence="1">
    <location>
        <begin position="62"/>
        <end position="202"/>
    </location>
</feature>
<evidence type="ECO:0000259" key="1">
    <source>
        <dbReference type="Pfam" id="PF06974"/>
    </source>
</evidence>
<accession>S8CLD6</accession>
<dbReference type="PANTHER" id="PTHR31650">
    <property type="entry name" value="O-ACYLTRANSFERASE (WSD1-LIKE) FAMILY PROTEIN"/>
    <property type="match status" value="1"/>
</dbReference>
<evidence type="ECO:0000313" key="3">
    <source>
        <dbReference type="Proteomes" id="UP000015453"/>
    </source>
</evidence>
<reference evidence="2 3" key="1">
    <citation type="journal article" date="2013" name="BMC Genomics">
        <title>The miniature genome of a carnivorous plant Genlisea aurea contains a low number of genes and short non-coding sequences.</title>
        <authorList>
            <person name="Leushkin E.V."/>
            <person name="Sutormin R.A."/>
            <person name="Nabieva E.R."/>
            <person name="Penin A.A."/>
            <person name="Kondrashov A.S."/>
            <person name="Logacheva M.D."/>
        </authorList>
    </citation>
    <scope>NUCLEOTIDE SEQUENCE [LARGE SCALE GENOMIC DNA]</scope>
</reference>
<dbReference type="Proteomes" id="UP000015453">
    <property type="component" value="Unassembled WGS sequence"/>
</dbReference>
<dbReference type="OrthoDB" id="619536at2759"/>